<dbReference type="InterPro" id="IPR002477">
    <property type="entry name" value="Peptidoglycan-bd-like"/>
</dbReference>
<dbReference type="InterPro" id="IPR024079">
    <property type="entry name" value="MetalloPept_cat_dom_sf"/>
</dbReference>
<evidence type="ECO:0000256" key="6">
    <source>
        <dbReference type="ARBA" id="ARBA00022833"/>
    </source>
</evidence>
<dbReference type="FunFam" id="3.40.390.10:FF:000068">
    <property type="entry name" value="Predicted protein"/>
    <property type="match status" value="1"/>
</dbReference>
<feature type="non-terminal residue" evidence="16">
    <location>
        <position position="1"/>
    </location>
</feature>
<keyword evidence="3 11" id="KW-0479">Metal-binding</keyword>
<comment type="cofactor">
    <cofactor evidence="11">
        <name>Zn(2+)</name>
        <dbReference type="ChEBI" id="CHEBI:29105"/>
    </cofactor>
    <text evidence="11">Binds 2 Zn(2+) ions per subunit.</text>
</comment>
<feature type="binding site" description="in inhibited form" evidence="11">
    <location>
        <position position="170"/>
    </location>
    <ligand>
        <name>Zn(2+)</name>
        <dbReference type="ChEBI" id="CHEBI:29105"/>
        <label>2</label>
        <note>catalytic</note>
    </ligand>
</feature>
<feature type="binding site" evidence="11">
    <location>
        <position position="293"/>
    </location>
    <ligand>
        <name>Zn(2+)</name>
        <dbReference type="ChEBI" id="CHEBI:29105"/>
        <label>1</label>
    </ligand>
</feature>
<accession>A0A8J7T8W0</accession>
<feature type="binding site" evidence="11">
    <location>
        <position position="296"/>
    </location>
    <ligand>
        <name>Ca(2+)</name>
        <dbReference type="ChEBI" id="CHEBI:29108"/>
        <label>1</label>
    </ligand>
</feature>
<dbReference type="Pfam" id="PF00413">
    <property type="entry name" value="Peptidase_M10"/>
    <property type="match status" value="1"/>
</dbReference>
<dbReference type="SUPFAM" id="SSF50923">
    <property type="entry name" value="Hemopexin-like domain"/>
    <property type="match status" value="1"/>
</dbReference>
<evidence type="ECO:0000256" key="10">
    <source>
        <dbReference type="PIRSR" id="PIRSR621190-1"/>
    </source>
</evidence>
<dbReference type="GO" id="GO:0005615">
    <property type="term" value="C:extracellular space"/>
    <property type="evidence" value="ECO:0007669"/>
    <property type="project" value="TreeGrafter"/>
</dbReference>
<feature type="binding site" evidence="11">
    <location>
        <position position="326"/>
    </location>
    <ligand>
        <name>Zn(2+)</name>
        <dbReference type="ChEBI" id="CHEBI:29105"/>
        <label>2</label>
        <note>catalytic</note>
    </ligand>
</feature>
<dbReference type="InterPro" id="IPR006026">
    <property type="entry name" value="Peptidase_Metallo"/>
</dbReference>
<feature type="binding site" evidence="11">
    <location>
        <position position="266"/>
    </location>
    <ligand>
        <name>Zn(2+)</name>
        <dbReference type="ChEBI" id="CHEBI:29105"/>
        <label>1</label>
    </ligand>
</feature>
<dbReference type="Gene3D" id="2.110.10.10">
    <property type="entry name" value="Hemopexin-like domain"/>
    <property type="match status" value="1"/>
</dbReference>
<feature type="binding site" evidence="11">
    <location>
        <position position="279"/>
    </location>
    <ligand>
        <name>Zn(2+)</name>
        <dbReference type="ChEBI" id="CHEBI:29105"/>
        <label>1</label>
    </ligand>
</feature>
<dbReference type="GO" id="GO:0030574">
    <property type="term" value="P:collagen catabolic process"/>
    <property type="evidence" value="ECO:0007669"/>
    <property type="project" value="TreeGrafter"/>
</dbReference>
<feature type="non-terminal residue" evidence="16">
    <location>
        <position position="734"/>
    </location>
</feature>
<dbReference type="CDD" id="cd00094">
    <property type="entry name" value="HX"/>
    <property type="match status" value="1"/>
</dbReference>
<feature type="binding site" evidence="11">
    <location>
        <position position="588"/>
    </location>
    <ligand>
        <name>Ca(2+)</name>
        <dbReference type="ChEBI" id="CHEBI:29108"/>
        <label>5</label>
    </ligand>
</feature>
<organism evidence="16 17">
    <name type="scientific">Atractosteus spatula</name>
    <name type="common">Alligator gar</name>
    <name type="synonym">Lepisosteus spatula</name>
    <dbReference type="NCBI Taxonomy" id="7917"/>
    <lineage>
        <taxon>Eukaryota</taxon>
        <taxon>Metazoa</taxon>
        <taxon>Chordata</taxon>
        <taxon>Craniata</taxon>
        <taxon>Vertebrata</taxon>
        <taxon>Euteleostomi</taxon>
        <taxon>Actinopterygii</taxon>
        <taxon>Neopterygii</taxon>
        <taxon>Holostei</taxon>
        <taxon>Semionotiformes</taxon>
        <taxon>Lepisosteidae</taxon>
        <taxon>Atractosteus</taxon>
    </lineage>
</organism>
<dbReference type="InterPro" id="IPR036375">
    <property type="entry name" value="Hemopexin-like_dom_sf"/>
</dbReference>
<feature type="repeat" description="Hemopexin" evidence="13">
    <location>
        <begin position="631"/>
        <end position="677"/>
    </location>
</feature>
<evidence type="ECO:0000256" key="3">
    <source>
        <dbReference type="ARBA" id="ARBA00022723"/>
    </source>
</evidence>
<feature type="compositionally biased region" description="Low complexity" evidence="14">
    <location>
        <begin position="438"/>
        <end position="450"/>
    </location>
</feature>
<dbReference type="GO" id="GO:0004222">
    <property type="term" value="F:metalloendopeptidase activity"/>
    <property type="evidence" value="ECO:0007669"/>
    <property type="project" value="InterPro"/>
</dbReference>
<evidence type="ECO:0000256" key="7">
    <source>
        <dbReference type="ARBA" id="ARBA00022837"/>
    </source>
</evidence>
<dbReference type="GO" id="GO:0031012">
    <property type="term" value="C:extracellular matrix"/>
    <property type="evidence" value="ECO:0007669"/>
    <property type="project" value="InterPro"/>
</dbReference>
<name>A0A8J7T8W0_ATRSP</name>
<dbReference type="SMART" id="SM00120">
    <property type="entry name" value="HX"/>
    <property type="match status" value="3"/>
</dbReference>
<reference evidence="16" key="1">
    <citation type="journal article" date="2021" name="Cell">
        <title>Tracing the genetic footprints of vertebrate landing in non-teleost ray-finned fishes.</title>
        <authorList>
            <person name="Bi X."/>
            <person name="Wang K."/>
            <person name="Yang L."/>
            <person name="Pan H."/>
            <person name="Jiang H."/>
            <person name="Wei Q."/>
            <person name="Fang M."/>
            <person name="Yu H."/>
            <person name="Zhu C."/>
            <person name="Cai Y."/>
            <person name="He Y."/>
            <person name="Gan X."/>
            <person name="Zeng H."/>
            <person name="Yu D."/>
            <person name="Zhu Y."/>
            <person name="Jiang H."/>
            <person name="Qiu Q."/>
            <person name="Yang H."/>
            <person name="Zhang Y.E."/>
            <person name="Wang W."/>
            <person name="Zhu M."/>
            <person name="He S."/>
            <person name="Zhang G."/>
        </authorList>
    </citation>
    <scope>NUCLEOTIDE SEQUENCE</scope>
    <source>
        <strain evidence="16">Allg_001</strain>
    </source>
</reference>
<dbReference type="SMART" id="SM00235">
    <property type="entry name" value="ZnMc"/>
    <property type="match status" value="1"/>
</dbReference>
<evidence type="ECO:0000256" key="11">
    <source>
        <dbReference type="PIRSR" id="PIRSR621190-2"/>
    </source>
</evidence>
<keyword evidence="2" id="KW-0645">Protease</keyword>
<feature type="binding site" evidence="11">
    <location>
        <position position="538"/>
    </location>
    <ligand>
        <name>Ca(2+)</name>
        <dbReference type="ChEBI" id="CHEBI:29108"/>
        <label>4</label>
    </ligand>
</feature>
<feature type="binding site" evidence="11">
    <location>
        <position position="320"/>
    </location>
    <ligand>
        <name>Zn(2+)</name>
        <dbReference type="ChEBI" id="CHEBI:29105"/>
        <label>2</label>
        <note>catalytic</note>
    </ligand>
</feature>
<dbReference type="Gene3D" id="3.40.390.10">
    <property type="entry name" value="Collagenase (Catalytic Domain)"/>
    <property type="match status" value="1"/>
</dbReference>
<keyword evidence="9" id="KW-0865">Zymogen</keyword>
<feature type="modified residue" description="Phosphotyrosine; by PKDCC" evidence="12">
    <location>
        <position position="569"/>
    </location>
</feature>
<feature type="binding site" evidence="11">
    <location>
        <position position="334"/>
    </location>
    <ligand>
        <name>Zn(2+)</name>
        <dbReference type="ChEBI" id="CHEBI:29105"/>
        <label>2</label>
        <note>catalytic</note>
    </ligand>
</feature>
<dbReference type="GO" id="GO:0006508">
    <property type="term" value="P:proteolysis"/>
    <property type="evidence" value="ECO:0007669"/>
    <property type="project" value="UniProtKB-KW"/>
</dbReference>
<dbReference type="Proteomes" id="UP000736164">
    <property type="component" value="Unassembled WGS sequence"/>
</dbReference>
<feature type="repeat" description="Hemopexin" evidence="13">
    <location>
        <begin position="534"/>
        <end position="580"/>
    </location>
</feature>
<feature type="binding site" evidence="11">
    <location>
        <position position="316"/>
    </location>
    <ligand>
        <name>Zn(2+)</name>
        <dbReference type="ChEBI" id="CHEBI:29105"/>
        <label>2</label>
        <note>catalytic</note>
    </ligand>
</feature>
<evidence type="ECO:0000256" key="2">
    <source>
        <dbReference type="ARBA" id="ARBA00022670"/>
    </source>
</evidence>
<dbReference type="CDD" id="cd04278">
    <property type="entry name" value="ZnMc_MMP"/>
    <property type="match status" value="1"/>
</dbReference>
<keyword evidence="4" id="KW-0677">Repeat</keyword>
<evidence type="ECO:0000256" key="14">
    <source>
        <dbReference type="SAM" id="MobiDB-lite"/>
    </source>
</evidence>
<keyword evidence="8" id="KW-0482">Metalloprotease</keyword>
<dbReference type="EMBL" id="JAAWVO010014201">
    <property type="protein sequence ID" value="MBN3314036.1"/>
    <property type="molecule type" value="Genomic_DNA"/>
</dbReference>
<keyword evidence="7 11" id="KW-0106">Calcium</keyword>
<feature type="region of interest" description="Disordered" evidence="14">
    <location>
        <begin position="434"/>
        <end position="460"/>
    </location>
</feature>
<dbReference type="Pfam" id="PF00045">
    <property type="entry name" value="Hemopexin"/>
    <property type="match status" value="3"/>
</dbReference>
<evidence type="ECO:0000256" key="9">
    <source>
        <dbReference type="ARBA" id="ARBA00023145"/>
    </source>
</evidence>
<dbReference type="InterPro" id="IPR021190">
    <property type="entry name" value="Pept_M10A"/>
</dbReference>
<evidence type="ECO:0000259" key="15">
    <source>
        <dbReference type="SMART" id="SM00235"/>
    </source>
</evidence>
<feature type="binding site" evidence="11">
    <location>
        <position position="634"/>
    </location>
    <ligand>
        <name>Ca(2+)</name>
        <dbReference type="ChEBI" id="CHEBI:29108"/>
        <label>4</label>
    </ligand>
</feature>
<evidence type="ECO:0000256" key="1">
    <source>
        <dbReference type="ARBA" id="ARBA00010370"/>
    </source>
</evidence>
<evidence type="ECO:0000256" key="8">
    <source>
        <dbReference type="ARBA" id="ARBA00023049"/>
    </source>
</evidence>
<feature type="active site" evidence="10">
    <location>
        <position position="317"/>
    </location>
</feature>
<evidence type="ECO:0000313" key="16">
    <source>
        <dbReference type="EMBL" id="MBN3314036.1"/>
    </source>
</evidence>
<keyword evidence="6 11" id="KW-0862">Zinc</keyword>
<feature type="binding site" evidence="11">
    <location>
        <position position="298"/>
    </location>
    <ligand>
        <name>Ca(2+)</name>
        <dbReference type="ChEBI" id="CHEBI:29108"/>
        <label>1</label>
    </ligand>
</feature>
<dbReference type="PRINTS" id="PR00138">
    <property type="entry name" value="MATRIXIN"/>
</dbReference>
<dbReference type="PROSITE" id="PS51642">
    <property type="entry name" value="HEMOPEXIN_2"/>
    <property type="match status" value="3"/>
</dbReference>
<feature type="binding site" evidence="11">
    <location>
        <position position="271"/>
    </location>
    <ligand>
        <name>Ca(2+)</name>
        <dbReference type="ChEBI" id="CHEBI:29108"/>
        <label>3</label>
    </ligand>
</feature>
<feature type="binding site" evidence="11">
    <location>
        <position position="272"/>
    </location>
    <ligand>
        <name>Ca(2+)</name>
        <dbReference type="ChEBI" id="CHEBI:29108"/>
        <label>3</label>
    </ligand>
</feature>
<dbReference type="GO" id="GO:0030198">
    <property type="term" value="P:extracellular matrix organization"/>
    <property type="evidence" value="ECO:0007669"/>
    <property type="project" value="TreeGrafter"/>
</dbReference>
<evidence type="ECO:0000256" key="5">
    <source>
        <dbReference type="ARBA" id="ARBA00022801"/>
    </source>
</evidence>
<feature type="binding site" evidence="11">
    <location>
        <position position="264"/>
    </location>
    <ligand>
        <name>Zn(2+)</name>
        <dbReference type="ChEBI" id="CHEBI:29105"/>
        <label>1</label>
    </ligand>
</feature>
<proteinExistence type="inferred from homology"/>
<feature type="binding site" evidence="11">
    <location>
        <position position="298"/>
    </location>
    <ligand>
        <name>Ca(2+)</name>
        <dbReference type="ChEBI" id="CHEBI:29108"/>
        <label>3</label>
    </ligand>
</feature>
<evidence type="ECO:0000313" key="17">
    <source>
        <dbReference type="Proteomes" id="UP000736164"/>
    </source>
</evidence>
<feature type="binding site" evidence="11">
    <location>
        <position position="254"/>
    </location>
    <ligand>
        <name>Ca(2+)</name>
        <dbReference type="ChEBI" id="CHEBI:29108"/>
        <label>2</label>
    </ligand>
</feature>
<dbReference type="GO" id="GO:0008270">
    <property type="term" value="F:zinc ion binding"/>
    <property type="evidence" value="ECO:0007669"/>
    <property type="project" value="InterPro"/>
</dbReference>
<gene>
    <name evidence="16" type="primary">Mmp25</name>
    <name evidence="16" type="ORF">GTO95_0012348</name>
</gene>
<evidence type="ECO:0000256" key="4">
    <source>
        <dbReference type="ARBA" id="ARBA00022737"/>
    </source>
</evidence>
<feature type="repeat" description="Hemopexin" evidence="13">
    <location>
        <begin position="582"/>
        <end position="630"/>
    </location>
</feature>
<feature type="binding site" evidence="11">
    <location>
        <position position="295"/>
    </location>
    <ligand>
        <name>Ca(2+)</name>
        <dbReference type="ChEBI" id="CHEBI:29108"/>
        <label>3</label>
    </ligand>
</feature>
<keyword evidence="5" id="KW-0378">Hydrolase</keyword>
<comment type="similarity">
    <text evidence="1">Belongs to the peptidase M10A family.</text>
</comment>
<dbReference type="InterPro" id="IPR033739">
    <property type="entry name" value="M10A_MMP"/>
</dbReference>
<dbReference type="InterPro" id="IPR001818">
    <property type="entry name" value="Pept_M10_metallopeptidase"/>
</dbReference>
<feature type="domain" description="Peptidase metallopeptidase" evidence="15">
    <location>
        <begin position="191"/>
        <end position="364"/>
    </location>
</feature>
<dbReference type="AlphaFoldDB" id="A0A8J7T8W0"/>
<feature type="binding site" evidence="11">
    <location>
        <position position="291"/>
    </location>
    <ligand>
        <name>Ca(2+)</name>
        <dbReference type="ChEBI" id="CHEBI:29108"/>
        <label>2</label>
    </ligand>
</feature>
<dbReference type="SUPFAM" id="SSF55486">
    <property type="entry name" value="Metalloproteases ('zincins'), catalytic domain"/>
    <property type="match status" value="1"/>
</dbReference>
<dbReference type="InterPro" id="IPR018487">
    <property type="entry name" value="Hemopexin-like_repeat"/>
</dbReference>
<keyword evidence="17" id="KW-1185">Reference proteome</keyword>
<comment type="cofactor">
    <cofactor evidence="11">
        <name>Ca(2+)</name>
        <dbReference type="ChEBI" id="CHEBI:29108"/>
    </cofactor>
    <text evidence="11">Can bind about 5 Ca(2+) ions per subunit.</text>
</comment>
<dbReference type="Pfam" id="PF01471">
    <property type="entry name" value="PG_binding_1"/>
    <property type="match status" value="1"/>
</dbReference>
<evidence type="ECO:0000256" key="13">
    <source>
        <dbReference type="PROSITE-ProRule" id="PRU01011"/>
    </source>
</evidence>
<dbReference type="FunFam" id="2.110.10.10:FF:000018">
    <property type="entry name" value="Matrix metallopeptidase 25b"/>
    <property type="match status" value="1"/>
</dbReference>
<protein>
    <submittedName>
        <fullName evidence="16">MMP25 protein</fullName>
    </submittedName>
</protein>
<evidence type="ECO:0000256" key="12">
    <source>
        <dbReference type="PIRSR" id="PIRSR621190-4"/>
    </source>
</evidence>
<dbReference type="PANTHER" id="PTHR10201:SF287">
    <property type="entry name" value="MATRIX METALLOPEPTIDASE 25B-RELATED"/>
    <property type="match status" value="1"/>
</dbReference>
<dbReference type="InterPro" id="IPR000585">
    <property type="entry name" value="Hemopexin-like_dom"/>
</dbReference>
<dbReference type="PANTHER" id="PTHR10201">
    <property type="entry name" value="MATRIX METALLOPROTEINASE"/>
    <property type="match status" value="1"/>
</dbReference>
<comment type="caution">
    <text evidence="16">The sequence shown here is derived from an EMBL/GenBank/DDBJ whole genome shotgun (WGS) entry which is preliminary data.</text>
</comment>
<sequence>HPCMHTCSYMYTHAHMRTHTHSCTLAHTCTHMHTCTHTLSCTHAHTCTPMHTCTHTLVYTCSTCTHTHTCTHTQVHTHTHRGTHAHTYSCTQGHTLKHTHTCTHTYSCTQGHMDWLSRYGYLPPPDPRTGQLQTKEGIEKALRVMQRFGGIKETGQLDSETLLLMKKPRCSLPDIIGTAELLRRRKRYALSGEVWSHTQLTWRVDNYPDAAQSPTLRADMVRYLMHLALQVWAKVTPLQFRELTAGGSASEEPDIHITFSSSYHQDGYPFDGPGGTLAHAFFPGEHPVSGDTHFDDQESWTYADPQGTDLFTVAIHEFGHALGLSHSSSTNSIMAPYYQGPVGRPENYVLPADDTQGIQQLYACLSPSVCLCPHLSVCQPACLHLSVSVSMCLSVRLPVSICLSLSSCLCLCVHLSVLTCSLASVLRDRDMKDTARASTQNSSSTLNNTQRKQSPSVCTRGRGRGAFLQYSVPVAILGHQDPHRPQVSVSCLTSLSPSPSLSGQYFWRIQRSGSLVSLSPALVSNFWQGLPARFARIDAVYERMTDSHIIFFIGAQYWVFKDTRALDGYPRPVSDWGLPAGGSRVTAAFVWAHNGKTYLFREKEFWRYDDREGRVDPGYPKSASLWSGVPSDPDDIITWEDGDAYFFKDNQYWVQQKGGLNQEATTPRSVAVDWMRCAPPPSPSQPPVRSDPKGRDCICNLGNGGVGQTPKVVSHWLFLLPVSLLAHLTSFFCY</sequence>